<dbReference type="Proteomes" id="UP000215914">
    <property type="component" value="Unassembled WGS sequence"/>
</dbReference>
<reference evidence="2" key="2">
    <citation type="submission" date="2020-06" db="EMBL/GenBank/DDBJ databases">
        <title>Helianthus annuus Genome sequencing and assembly Release 2.</title>
        <authorList>
            <person name="Gouzy J."/>
            <person name="Langlade N."/>
            <person name="Munos S."/>
        </authorList>
    </citation>
    <scope>NUCLEOTIDE SEQUENCE</scope>
    <source>
        <tissue evidence="2">Leaves</tissue>
    </source>
</reference>
<gene>
    <name evidence="2" type="ORF">HanXRQr2_Chr03g0100541</name>
</gene>
<evidence type="ECO:0000313" key="3">
    <source>
        <dbReference type="Proteomes" id="UP000215914"/>
    </source>
</evidence>
<keyword evidence="3" id="KW-1185">Reference proteome</keyword>
<dbReference type="EMBL" id="MNCJ02000318">
    <property type="protein sequence ID" value="KAF5813604.1"/>
    <property type="molecule type" value="Genomic_DNA"/>
</dbReference>
<sequence length="327" mass="37412">MREWRNMHIEWDAFEPSKKEVAEEKAKVAVLRAKLEADQAKFESEQKTEEWSATGWKKKAEAEAAQLAEARKRWKEIYEKDNNEKRVLHADVNNLKAEVEKLKKEKADAEASRDKARSHRERSEQREVQTCATLALRNKEIEELTSLLINQEQTKAELESAKKDLKLERVEKVEVARRLTETEEKLESSETTRVTAESLVEPLQNDMLWMKHHGIINVVNSILNSIDLDQTVANLMVTARNDGYTQGYAECTQHVTNALRVDWDTSSSAARGVDISDAHAAAKAEYNNLRLPVIDLVTTVLQSEDFIVQLKEIFPNEADGLDEEDLE</sequence>
<proteinExistence type="predicted"/>
<dbReference type="Gramene" id="mRNA:HanXRQr2_Chr03g0100541">
    <property type="protein sequence ID" value="mRNA:HanXRQr2_Chr03g0100541"/>
    <property type="gene ID" value="HanXRQr2_Chr03g0100541"/>
</dbReference>
<accession>A0A9K3NUY7</accession>
<organism evidence="2 3">
    <name type="scientific">Helianthus annuus</name>
    <name type="common">Common sunflower</name>
    <dbReference type="NCBI Taxonomy" id="4232"/>
    <lineage>
        <taxon>Eukaryota</taxon>
        <taxon>Viridiplantae</taxon>
        <taxon>Streptophyta</taxon>
        <taxon>Embryophyta</taxon>
        <taxon>Tracheophyta</taxon>
        <taxon>Spermatophyta</taxon>
        <taxon>Magnoliopsida</taxon>
        <taxon>eudicotyledons</taxon>
        <taxon>Gunneridae</taxon>
        <taxon>Pentapetalae</taxon>
        <taxon>asterids</taxon>
        <taxon>campanulids</taxon>
        <taxon>Asterales</taxon>
        <taxon>Asteraceae</taxon>
        <taxon>Asteroideae</taxon>
        <taxon>Heliantheae alliance</taxon>
        <taxon>Heliantheae</taxon>
        <taxon>Helianthus</taxon>
    </lineage>
</organism>
<evidence type="ECO:0000313" key="2">
    <source>
        <dbReference type="EMBL" id="KAF5813604.1"/>
    </source>
</evidence>
<dbReference type="AlphaFoldDB" id="A0A9K3NUY7"/>
<name>A0A9K3NUY7_HELAN</name>
<comment type="caution">
    <text evidence="2">The sequence shown here is derived from an EMBL/GenBank/DDBJ whole genome shotgun (WGS) entry which is preliminary data.</text>
</comment>
<protein>
    <submittedName>
        <fullName evidence="2">Uncharacterized protein</fullName>
    </submittedName>
</protein>
<evidence type="ECO:0000256" key="1">
    <source>
        <dbReference type="SAM" id="MobiDB-lite"/>
    </source>
</evidence>
<feature type="region of interest" description="Disordered" evidence="1">
    <location>
        <begin position="102"/>
        <end position="126"/>
    </location>
</feature>
<reference evidence="2" key="1">
    <citation type="journal article" date="2017" name="Nature">
        <title>The sunflower genome provides insights into oil metabolism, flowering and Asterid evolution.</title>
        <authorList>
            <person name="Badouin H."/>
            <person name="Gouzy J."/>
            <person name="Grassa C.J."/>
            <person name="Murat F."/>
            <person name="Staton S.E."/>
            <person name="Cottret L."/>
            <person name="Lelandais-Briere C."/>
            <person name="Owens G.L."/>
            <person name="Carrere S."/>
            <person name="Mayjonade B."/>
            <person name="Legrand L."/>
            <person name="Gill N."/>
            <person name="Kane N.C."/>
            <person name="Bowers J.E."/>
            <person name="Hubner S."/>
            <person name="Bellec A."/>
            <person name="Berard A."/>
            <person name="Berges H."/>
            <person name="Blanchet N."/>
            <person name="Boniface M.C."/>
            <person name="Brunel D."/>
            <person name="Catrice O."/>
            <person name="Chaidir N."/>
            <person name="Claudel C."/>
            <person name="Donnadieu C."/>
            <person name="Faraut T."/>
            <person name="Fievet G."/>
            <person name="Helmstetter N."/>
            <person name="King M."/>
            <person name="Knapp S.J."/>
            <person name="Lai Z."/>
            <person name="Le Paslier M.C."/>
            <person name="Lippi Y."/>
            <person name="Lorenzon L."/>
            <person name="Mandel J.R."/>
            <person name="Marage G."/>
            <person name="Marchand G."/>
            <person name="Marquand E."/>
            <person name="Bret-Mestries E."/>
            <person name="Morien E."/>
            <person name="Nambeesan S."/>
            <person name="Nguyen T."/>
            <person name="Pegot-Espagnet P."/>
            <person name="Pouilly N."/>
            <person name="Raftis F."/>
            <person name="Sallet E."/>
            <person name="Schiex T."/>
            <person name="Thomas J."/>
            <person name="Vandecasteele C."/>
            <person name="Vares D."/>
            <person name="Vear F."/>
            <person name="Vautrin S."/>
            <person name="Crespi M."/>
            <person name="Mangin B."/>
            <person name="Burke J.M."/>
            <person name="Salse J."/>
            <person name="Munos S."/>
            <person name="Vincourt P."/>
            <person name="Rieseberg L.H."/>
            <person name="Langlade N.B."/>
        </authorList>
    </citation>
    <scope>NUCLEOTIDE SEQUENCE</scope>
    <source>
        <tissue evidence="2">Leaves</tissue>
    </source>
</reference>